<name>A0A512REA0_9BACT</name>
<evidence type="ECO:0000313" key="2">
    <source>
        <dbReference type="Proteomes" id="UP000321436"/>
    </source>
</evidence>
<dbReference type="EMBL" id="BKAU01000001">
    <property type="protein sequence ID" value="GEP94023.1"/>
    <property type="molecule type" value="Genomic_DNA"/>
</dbReference>
<dbReference type="RefSeq" id="WP_146857522.1">
    <property type="nucleotide sequence ID" value="NZ_BKAU01000001.1"/>
</dbReference>
<gene>
    <name evidence="1" type="ORF">CCY01nite_02830</name>
</gene>
<accession>A0A512REA0</accession>
<proteinExistence type="predicted"/>
<evidence type="ECO:0008006" key="3">
    <source>
        <dbReference type="Google" id="ProtNLM"/>
    </source>
</evidence>
<organism evidence="1 2">
    <name type="scientific">Chitinophaga cymbidii</name>
    <dbReference type="NCBI Taxonomy" id="1096750"/>
    <lineage>
        <taxon>Bacteria</taxon>
        <taxon>Pseudomonadati</taxon>
        <taxon>Bacteroidota</taxon>
        <taxon>Chitinophagia</taxon>
        <taxon>Chitinophagales</taxon>
        <taxon>Chitinophagaceae</taxon>
        <taxon>Chitinophaga</taxon>
    </lineage>
</organism>
<keyword evidence="2" id="KW-1185">Reference proteome</keyword>
<protein>
    <recommendedName>
        <fullName evidence="3">Transcriptional regulator, AbiEi antitoxin, Type IV TA system</fullName>
    </recommendedName>
</protein>
<reference evidence="1 2" key="1">
    <citation type="submission" date="2019-07" db="EMBL/GenBank/DDBJ databases">
        <title>Whole genome shotgun sequence of Chitinophaga cymbidii NBRC 109752.</title>
        <authorList>
            <person name="Hosoyama A."/>
            <person name="Uohara A."/>
            <person name="Ohji S."/>
            <person name="Ichikawa N."/>
        </authorList>
    </citation>
    <scope>NUCLEOTIDE SEQUENCE [LARGE SCALE GENOMIC DNA]</scope>
    <source>
        <strain evidence="1 2">NBRC 109752</strain>
    </source>
</reference>
<comment type="caution">
    <text evidence="1">The sequence shown here is derived from an EMBL/GenBank/DDBJ whole genome shotgun (WGS) entry which is preliminary data.</text>
</comment>
<dbReference type="AlphaFoldDB" id="A0A512REA0"/>
<dbReference type="Proteomes" id="UP000321436">
    <property type="component" value="Unassembled WGS sequence"/>
</dbReference>
<sequence length="212" mass="24239">MRFEQSIQRFAGQPLTQQILMEVLSEYNWPHNKVRELEKQQMLTPIKRGLYITGKALNLPQPPLALLANHLYGPSYVSLEAALAHWGMIPERVWAIGSITTGLSKTFHTSVGRFTYIHADLPYYSFGIQQVRFSDSHTVLMASREKALCDKIVTTKGLLLRSMQQTRELLENDLRIDLSELMRLDISAIKSWLSAAPKRNSLEMLIKTLENL</sequence>
<dbReference type="OrthoDB" id="9798269at2"/>
<evidence type="ECO:0000313" key="1">
    <source>
        <dbReference type="EMBL" id="GEP94023.1"/>
    </source>
</evidence>